<dbReference type="PROSITE" id="PS50089">
    <property type="entry name" value="ZF_RING_2"/>
    <property type="match status" value="1"/>
</dbReference>
<dbReference type="InterPro" id="IPR004331">
    <property type="entry name" value="SPX_dom"/>
</dbReference>
<comment type="caution">
    <text evidence="7">The sequence shown here is derived from an EMBL/GenBank/DDBJ whole genome shotgun (WGS) entry which is preliminary data.</text>
</comment>
<dbReference type="Proteomes" id="UP001215598">
    <property type="component" value="Unassembled WGS sequence"/>
</dbReference>
<proteinExistence type="predicted"/>
<dbReference type="InterPro" id="IPR001841">
    <property type="entry name" value="Znf_RING"/>
</dbReference>
<reference evidence="7" key="1">
    <citation type="submission" date="2023-03" db="EMBL/GenBank/DDBJ databases">
        <title>Massive genome expansion in bonnet fungi (Mycena s.s.) driven by repeated elements and novel gene families across ecological guilds.</title>
        <authorList>
            <consortium name="Lawrence Berkeley National Laboratory"/>
            <person name="Harder C.B."/>
            <person name="Miyauchi S."/>
            <person name="Viragh M."/>
            <person name="Kuo A."/>
            <person name="Thoen E."/>
            <person name="Andreopoulos B."/>
            <person name="Lu D."/>
            <person name="Skrede I."/>
            <person name="Drula E."/>
            <person name="Henrissat B."/>
            <person name="Morin E."/>
            <person name="Kohler A."/>
            <person name="Barry K."/>
            <person name="LaButti K."/>
            <person name="Morin E."/>
            <person name="Salamov A."/>
            <person name="Lipzen A."/>
            <person name="Mereny Z."/>
            <person name="Hegedus B."/>
            <person name="Baldrian P."/>
            <person name="Stursova M."/>
            <person name="Weitz H."/>
            <person name="Taylor A."/>
            <person name="Grigoriev I.V."/>
            <person name="Nagy L.G."/>
            <person name="Martin F."/>
            <person name="Kauserud H."/>
        </authorList>
    </citation>
    <scope>NUCLEOTIDE SEQUENCE</scope>
    <source>
        <strain evidence="7">CBHHK182m</strain>
    </source>
</reference>
<dbReference type="GO" id="GO:0008270">
    <property type="term" value="F:zinc ion binding"/>
    <property type="evidence" value="ECO:0007669"/>
    <property type="project" value="UniProtKB-KW"/>
</dbReference>
<evidence type="ECO:0000313" key="7">
    <source>
        <dbReference type="EMBL" id="KAJ7698869.1"/>
    </source>
</evidence>
<dbReference type="SMART" id="SM00184">
    <property type="entry name" value="RING"/>
    <property type="match status" value="1"/>
</dbReference>
<keyword evidence="1" id="KW-0479">Metal-binding</keyword>
<dbReference type="PANTHER" id="PTHR23327">
    <property type="entry name" value="RING FINGER PROTEIN 127"/>
    <property type="match status" value="1"/>
</dbReference>
<dbReference type="InterPro" id="IPR017907">
    <property type="entry name" value="Znf_RING_CS"/>
</dbReference>
<dbReference type="PROSITE" id="PS00518">
    <property type="entry name" value="ZF_RING_1"/>
    <property type="match status" value="1"/>
</dbReference>
<dbReference type="PANTHER" id="PTHR23327:SF51">
    <property type="entry name" value="TRANSCRIPTIONAL REGULATOR OF YEAST FORM ADHERENCE 3"/>
    <property type="match status" value="1"/>
</dbReference>
<dbReference type="Gene3D" id="3.30.40.10">
    <property type="entry name" value="Zinc/RING finger domain, C3HC4 (zinc finger)"/>
    <property type="match status" value="1"/>
</dbReference>
<evidence type="ECO:0000256" key="4">
    <source>
        <dbReference type="PROSITE-ProRule" id="PRU00175"/>
    </source>
</evidence>
<dbReference type="AlphaFoldDB" id="A0AAD7DUY6"/>
<evidence type="ECO:0000259" key="5">
    <source>
        <dbReference type="PROSITE" id="PS50089"/>
    </source>
</evidence>
<dbReference type="Pfam" id="PF03105">
    <property type="entry name" value="SPX"/>
    <property type="match status" value="1"/>
</dbReference>
<dbReference type="InterPro" id="IPR018957">
    <property type="entry name" value="Znf_C3HC4_RING-type"/>
</dbReference>
<feature type="domain" description="RING-type" evidence="5">
    <location>
        <begin position="371"/>
        <end position="410"/>
    </location>
</feature>
<dbReference type="Pfam" id="PF00097">
    <property type="entry name" value="zf-C3HC4"/>
    <property type="match status" value="1"/>
</dbReference>
<evidence type="ECO:0000256" key="2">
    <source>
        <dbReference type="ARBA" id="ARBA00022771"/>
    </source>
</evidence>
<evidence type="ECO:0000313" key="8">
    <source>
        <dbReference type="Proteomes" id="UP001215598"/>
    </source>
</evidence>
<organism evidence="7 8">
    <name type="scientific">Mycena metata</name>
    <dbReference type="NCBI Taxonomy" id="1033252"/>
    <lineage>
        <taxon>Eukaryota</taxon>
        <taxon>Fungi</taxon>
        <taxon>Dikarya</taxon>
        <taxon>Basidiomycota</taxon>
        <taxon>Agaricomycotina</taxon>
        <taxon>Agaricomycetes</taxon>
        <taxon>Agaricomycetidae</taxon>
        <taxon>Agaricales</taxon>
        <taxon>Marasmiineae</taxon>
        <taxon>Mycenaceae</taxon>
        <taxon>Mycena</taxon>
    </lineage>
</organism>
<dbReference type="SUPFAM" id="SSF57850">
    <property type="entry name" value="RING/U-box"/>
    <property type="match status" value="1"/>
</dbReference>
<sequence length="468" mass="52007">MHFSKTYAQLLAELPPELSENAVQYRQLKKLINQVVSELALLGLGPTVLHDLLHTGVDASAKGKEKGAPARVVYELNSDSGNIEPRLRLWVDPPQAPPPPDRVEEVTEEAEAEAENASQVALLWALQRHVPPPDAAPPTVDSENKVEIVIPLVSDSAFFQLLATTLQSLSDHLLEMQAQFVKTLQQLTVTVSDTARPVSSTSSSFRAHSAFKSDAGGVRVNASSKSDLYAWREIFQLYVEAEIFESVGYRREHGIEESEKRMKQFAERVTDRGLGGGRQLKLPQSRKALESFLQLNLFILNVKKFELANAEATRKILKKHTKRTALPATDSSNTTSLALLPASDTSLPRILVQELGTTLLPIIPSLDDYACLICTSIAFKPIRLSCGHLFCVRCLVKMQKRGNAACPMCRAPCVLLADRSNVDWALLNFMRDWFPEESTLKLKQNEREATNEQLEEMGLDPNERCIVT</sequence>
<evidence type="ECO:0000259" key="6">
    <source>
        <dbReference type="PROSITE" id="PS51382"/>
    </source>
</evidence>
<protein>
    <submittedName>
        <fullName evidence="7">SPX domain-containing protein</fullName>
    </submittedName>
</protein>
<keyword evidence="3" id="KW-0862">Zinc</keyword>
<dbReference type="InterPro" id="IPR013083">
    <property type="entry name" value="Znf_RING/FYVE/PHD"/>
</dbReference>
<keyword evidence="2 4" id="KW-0863">Zinc-finger</keyword>
<accession>A0AAD7DUY6</accession>
<dbReference type="PROSITE" id="PS51382">
    <property type="entry name" value="SPX"/>
    <property type="match status" value="1"/>
</dbReference>
<keyword evidence="8" id="KW-1185">Reference proteome</keyword>
<dbReference type="EMBL" id="JARKIB010000580">
    <property type="protein sequence ID" value="KAJ7698869.1"/>
    <property type="molecule type" value="Genomic_DNA"/>
</dbReference>
<evidence type="ECO:0000256" key="3">
    <source>
        <dbReference type="ARBA" id="ARBA00022833"/>
    </source>
</evidence>
<name>A0AAD7DUY6_9AGAR</name>
<evidence type="ECO:0000256" key="1">
    <source>
        <dbReference type="ARBA" id="ARBA00022723"/>
    </source>
</evidence>
<gene>
    <name evidence="7" type="ORF">B0H16DRAFT_1903261</name>
</gene>
<feature type="domain" description="SPX" evidence="6">
    <location>
        <begin position="1"/>
        <end position="334"/>
    </location>
</feature>